<dbReference type="InterPro" id="IPR004416">
    <property type="entry name" value="MnmG"/>
</dbReference>
<comment type="cofactor">
    <cofactor evidence="1 11">
        <name>FAD</name>
        <dbReference type="ChEBI" id="CHEBI:57692"/>
    </cofactor>
</comment>
<dbReference type="InterPro" id="IPR026904">
    <property type="entry name" value="MnmG_C"/>
</dbReference>
<dbReference type="InterPro" id="IPR002218">
    <property type="entry name" value="MnmG-rel"/>
</dbReference>
<dbReference type="FunFam" id="1.10.150.570:FF:000001">
    <property type="entry name" value="tRNA uridine 5-carboxymethylaminomethyl modification enzyme MnmG"/>
    <property type="match status" value="1"/>
</dbReference>
<reference evidence="13 14" key="1">
    <citation type="journal article" date="2011" name="Syst. Appl. Microbiol.">
        <title>Defluviimonas denitrificans gen. nov., sp. nov., and Pararhodobacter aggregans gen. nov., sp. nov., non-phototrophic Rhodobacteraceae from the biofilter of a marine aquaculture.</title>
        <authorList>
            <person name="Foesel B.U."/>
            <person name="Drake H.L."/>
            <person name="Schramm A."/>
        </authorList>
    </citation>
    <scope>NUCLEOTIDE SEQUENCE [LARGE SCALE GENOMIC DNA]</scope>
    <source>
        <strain evidence="13 14">D1-19</strain>
    </source>
</reference>
<evidence type="ECO:0000256" key="8">
    <source>
        <dbReference type="ARBA" id="ARBA00023027"/>
    </source>
</evidence>
<evidence type="ECO:0000256" key="6">
    <source>
        <dbReference type="ARBA" id="ARBA00022694"/>
    </source>
</evidence>
<evidence type="ECO:0000256" key="10">
    <source>
        <dbReference type="ARBA" id="ARBA00031800"/>
    </source>
</evidence>
<dbReference type="InterPro" id="IPR020595">
    <property type="entry name" value="MnmG-rel_CS"/>
</dbReference>
<keyword evidence="6 11" id="KW-0819">tRNA processing</keyword>
<sequence length="623" mass="67269">MKHFDVIVVGGGHAGLEAALAAARRGAETALVTFRRSDLGVMSCNPAIGGIGKGHLVREIDALDGMMGLAADHAGIQYRLLNRSRGPAVQGPRVQADRRRYADFAQRHVAGQERLTVLEGEVVDFHMDSARVAGVVLADGMVLSARAVVLTTGTFLRGEIHIGTERLSAGRRGAEAADRLGARLREMATGIGRLKTGTPARLDGRTIDWDRVDRQEGDADPVMMSFLNRRPEARQIACGVTETNPRTHEIIERNLHLSAMRSGNITGVGPRYCPSVEDKVTRFADKTSHNVFLEPEGLDDDTIYPNGISTSLPREVQEAFLRSIVGLETVGILHFGYAIEYDYLDPRGLTRSLEVQAMPGLFLAGQINGTTGYEEAGAQGLLAGANAAAAALDMEPLTLSRFDSYIGVMIDDLVTRGVSEPYRMFTSRAEYRLTLRADNADQRLTQIGASLGLVSDHRKVAFEDKIGRLAATAQALEAEPATPSELDKLGISVPKDGQRRSWRFVAGHLLGLHGNSEGVGSRFPDLRDDDVVQVARETFYEPYVARQAREAEQLRREGGVVIPTGLDFSKISSLSSELRLKLAASRPATLAEAGSIEGMTPAALTAILAHLKVLQQAARVAIG</sequence>
<comment type="subcellular location">
    <subcellularLocation>
        <location evidence="11">Cytoplasm</location>
    </subcellularLocation>
</comment>
<dbReference type="RefSeq" id="WP_107754330.1">
    <property type="nucleotide sequence ID" value="NZ_QBKF01000013.1"/>
</dbReference>
<feature type="domain" description="tRNA uridine 5-carboxymethylaminomethyl modification enzyme C-terminal subdomain" evidence="12">
    <location>
        <begin position="538"/>
        <end position="609"/>
    </location>
</feature>
<protein>
    <recommendedName>
        <fullName evidence="4 11">tRNA uridine 5-carboxymethylaminomethyl modification enzyme MnmG</fullName>
    </recommendedName>
    <alternativeName>
        <fullName evidence="10 11">Glucose-inhibited division protein A</fullName>
    </alternativeName>
</protein>
<evidence type="ECO:0000256" key="5">
    <source>
        <dbReference type="ARBA" id="ARBA00022630"/>
    </source>
</evidence>
<evidence type="ECO:0000256" key="9">
    <source>
        <dbReference type="ARBA" id="ARBA00025948"/>
    </source>
</evidence>
<gene>
    <name evidence="11" type="primary">mnmG</name>
    <name evidence="11" type="synonym">gidA</name>
    <name evidence="13" type="ORF">DDE23_20820</name>
</gene>
<feature type="binding site" evidence="11">
    <location>
        <begin position="269"/>
        <end position="283"/>
    </location>
    <ligand>
        <name>NAD(+)</name>
        <dbReference type="ChEBI" id="CHEBI:57540"/>
    </ligand>
</feature>
<comment type="caution">
    <text evidence="13">The sequence shown here is derived from an EMBL/GenBank/DDBJ whole genome shotgun (WGS) entry which is preliminary data.</text>
</comment>
<keyword evidence="14" id="KW-1185">Reference proteome</keyword>
<comment type="similarity">
    <text evidence="3 11">Belongs to the MnmG family.</text>
</comment>
<dbReference type="Pfam" id="PF01134">
    <property type="entry name" value="GIDA"/>
    <property type="match status" value="1"/>
</dbReference>
<dbReference type="HAMAP" id="MF_00129">
    <property type="entry name" value="MnmG_GidA"/>
    <property type="match status" value="1"/>
</dbReference>
<evidence type="ECO:0000256" key="7">
    <source>
        <dbReference type="ARBA" id="ARBA00022827"/>
    </source>
</evidence>
<dbReference type="AlphaFoldDB" id="A0A2T7ULE3"/>
<dbReference type="Gene3D" id="3.50.50.60">
    <property type="entry name" value="FAD/NAD(P)-binding domain"/>
    <property type="match status" value="2"/>
</dbReference>
<keyword evidence="11" id="KW-0963">Cytoplasm</keyword>
<comment type="caution">
    <text evidence="11">Lacks conserved residue(s) required for the propagation of feature annotation.</text>
</comment>
<comment type="function">
    <text evidence="2 11">NAD-binding protein involved in the addition of a carboxymethylaminomethyl (cmnm) group at the wobble position (U34) of certain tRNAs, forming tRNA-cmnm(5)s(2)U34.</text>
</comment>
<dbReference type="InterPro" id="IPR040131">
    <property type="entry name" value="MnmG_N"/>
</dbReference>
<dbReference type="Pfam" id="PF13932">
    <property type="entry name" value="SAM_GIDA_C"/>
    <property type="match status" value="1"/>
</dbReference>
<dbReference type="InterPro" id="IPR044920">
    <property type="entry name" value="MnmG_C_subdom_sf"/>
</dbReference>
<comment type="subunit">
    <text evidence="9 11">Homodimer. Heterotetramer of two MnmE and two MnmG subunits.</text>
</comment>
<evidence type="ECO:0000313" key="13">
    <source>
        <dbReference type="EMBL" id="PVE45469.1"/>
    </source>
</evidence>
<dbReference type="PANTHER" id="PTHR11806">
    <property type="entry name" value="GLUCOSE INHIBITED DIVISION PROTEIN A"/>
    <property type="match status" value="1"/>
</dbReference>
<dbReference type="PROSITE" id="PS01281">
    <property type="entry name" value="GIDA_2"/>
    <property type="match status" value="1"/>
</dbReference>
<dbReference type="PANTHER" id="PTHR11806:SF0">
    <property type="entry name" value="PROTEIN MTO1 HOMOLOG, MITOCHONDRIAL"/>
    <property type="match status" value="1"/>
</dbReference>
<organism evidence="13 14">
    <name type="scientific">Pararhodobacter aggregans</name>
    <dbReference type="NCBI Taxonomy" id="404875"/>
    <lineage>
        <taxon>Bacteria</taxon>
        <taxon>Pseudomonadati</taxon>
        <taxon>Pseudomonadota</taxon>
        <taxon>Alphaproteobacteria</taxon>
        <taxon>Rhodobacterales</taxon>
        <taxon>Paracoccaceae</taxon>
        <taxon>Pararhodobacter</taxon>
    </lineage>
</organism>
<accession>A0A2T7ULE3</accession>
<evidence type="ECO:0000256" key="4">
    <source>
        <dbReference type="ARBA" id="ARBA00020461"/>
    </source>
</evidence>
<proteinExistence type="inferred from homology"/>
<name>A0A2T7ULE3_9RHOB</name>
<dbReference type="OrthoDB" id="9815560at2"/>
<evidence type="ECO:0000313" key="14">
    <source>
        <dbReference type="Proteomes" id="UP000244810"/>
    </source>
</evidence>
<evidence type="ECO:0000256" key="1">
    <source>
        <dbReference type="ARBA" id="ARBA00001974"/>
    </source>
</evidence>
<keyword evidence="7 11" id="KW-0274">FAD</keyword>
<dbReference type="Proteomes" id="UP000244810">
    <property type="component" value="Unassembled WGS sequence"/>
</dbReference>
<dbReference type="Gene3D" id="1.10.150.570">
    <property type="entry name" value="GidA associated domain, C-terminal subdomain"/>
    <property type="match status" value="1"/>
</dbReference>
<feature type="binding site" evidence="11">
    <location>
        <begin position="10"/>
        <end position="15"/>
    </location>
    <ligand>
        <name>FAD</name>
        <dbReference type="ChEBI" id="CHEBI:57692"/>
    </ligand>
</feature>
<keyword evidence="5 11" id="KW-0285">Flavoprotein</keyword>
<dbReference type="GO" id="GO:0005829">
    <property type="term" value="C:cytosol"/>
    <property type="evidence" value="ECO:0007669"/>
    <property type="project" value="TreeGrafter"/>
</dbReference>
<dbReference type="GO" id="GO:0030488">
    <property type="term" value="P:tRNA methylation"/>
    <property type="evidence" value="ECO:0007669"/>
    <property type="project" value="TreeGrafter"/>
</dbReference>
<dbReference type="FunFam" id="3.50.50.60:FF:000002">
    <property type="entry name" value="tRNA uridine 5-carboxymethylaminomethyl modification enzyme MnmG"/>
    <property type="match status" value="1"/>
</dbReference>
<dbReference type="NCBIfam" id="TIGR00136">
    <property type="entry name" value="mnmG_gidA"/>
    <property type="match status" value="1"/>
</dbReference>
<keyword evidence="8 11" id="KW-0520">NAD</keyword>
<dbReference type="SMART" id="SM01228">
    <property type="entry name" value="GIDA_assoc_3"/>
    <property type="match status" value="1"/>
</dbReference>
<dbReference type="EMBL" id="QDDR01000014">
    <property type="protein sequence ID" value="PVE45469.1"/>
    <property type="molecule type" value="Genomic_DNA"/>
</dbReference>
<dbReference type="SUPFAM" id="SSF51905">
    <property type="entry name" value="FAD/NAD(P)-binding domain"/>
    <property type="match status" value="1"/>
</dbReference>
<evidence type="ECO:0000256" key="11">
    <source>
        <dbReference type="HAMAP-Rule" id="MF_00129"/>
    </source>
</evidence>
<dbReference type="GO" id="GO:0050660">
    <property type="term" value="F:flavin adenine dinucleotide binding"/>
    <property type="evidence" value="ECO:0007669"/>
    <property type="project" value="UniProtKB-UniRule"/>
</dbReference>
<evidence type="ECO:0000256" key="2">
    <source>
        <dbReference type="ARBA" id="ARBA00003717"/>
    </source>
</evidence>
<dbReference type="PROSITE" id="PS01280">
    <property type="entry name" value="GIDA_1"/>
    <property type="match status" value="1"/>
</dbReference>
<dbReference type="GO" id="GO:0002098">
    <property type="term" value="P:tRNA wobble uridine modification"/>
    <property type="evidence" value="ECO:0007669"/>
    <property type="project" value="InterPro"/>
</dbReference>
<evidence type="ECO:0000259" key="12">
    <source>
        <dbReference type="SMART" id="SM01228"/>
    </source>
</evidence>
<dbReference type="InterPro" id="IPR036188">
    <property type="entry name" value="FAD/NAD-bd_sf"/>
</dbReference>
<evidence type="ECO:0000256" key="3">
    <source>
        <dbReference type="ARBA" id="ARBA00007653"/>
    </source>
</evidence>
<dbReference type="InterPro" id="IPR047001">
    <property type="entry name" value="MnmG_C_subdom"/>
</dbReference>